<dbReference type="OrthoDB" id="2520028at2759"/>
<dbReference type="InterPro" id="IPR029058">
    <property type="entry name" value="AB_hydrolase_fold"/>
</dbReference>
<dbReference type="AlphaFoldDB" id="A0A0P9EH94"/>
<evidence type="ECO:0000313" key="3">
    <source>
        <dbReference type="EMBL" id="KPV72678.1"/>
    </source>
</evidence>
<evidence type="ECO:0000313" key="4">
    <source>
        <dbReference type="Proteomes" id="UP000053890"/>
    </source>
</evidence>
<name>A0A0P9EH94_RHOGW</name>
<reference evidence="3 4" key="1">
    <citation type="journal article" date="2015" name="Front. Microbiol.">
        <title>Genome sequence of the plant growth promoting endophytic yeast Rhodotorula graminis WP1.</title>
        <authorList>
            <person name="Firrincieli A."/>
            <person name="Otillar R."/>
            <person name="Salamov A."/>
            <person name="Schmutz J."/>
            <person name="Khan Z."/>
            <person name="Redman R.S."/>
            <person name="Fleck N.D."/>
            <person name="Lindquist E."/>
            <person name="Grigoriev I.V."/>
            <person name="Doty S.L."/>
        </authorList>
    </citation>
    <scope>NUCLEOTIDE SEQUENCE [LARGE SCALE GENOMIC DNA]</scope>
    <source>
        <strain evidence="3 4">WP1</strain>
    </source>
</reference>
<keyword evidence="4" id="KW-1185">Reference proteome</keyword>
<dbReference type="OMA" id="YPLIFEF"/>
<gene>
    <name evidence="3" type="ORF">RHOBADRAFT_46722</name>
</gene>
<dbReference type="SUPFAM" id="SSF53474">
    <property type="entry name" value="alpha/beta-Hydrolases"/>
    <property type="match status" value="1"/>
</dbReference>
<dbReference type="STRING" id="578459.A0A0P9EH94"/>
<keyword evidence="2" id="KW-0812">Transmembrane</keyword>
<feature type="transmembrane region" description="Helical" evidence="2">
    <location>
        <begin position="61"/>
        <end position="79"/>
    </location>
</feature>
<dbReference type="GeneID" id="28975289"/>
<dbReference type="Proteomes" id="UP000053890">
    <property type="component" value="Unassembled WGS sequence"/>
</dbReference>
<organism evidence="3 4">
    <name type="scientific">Rhodotorula graminis (strain WP1)</name>
    <dbReference type="NCBI Taxonomy" id="578459"/>
    <lineage>
        <taxon>Eukaryota</taxon>
        <taxon>Fungi</taxon>
        <taxon>Dikarya</taxon>
        <taxon>Basidiomycota</taxon>
        <taxon>Pucciniomycotina</taxon>
        <taxon>Microbotryomycetes</taxon>
        <taxon>Sporidiobolales</taxon>
        <taxon>Sporidiobolaceae</taxon>
        <taxon>Rhodotorula</taxon>
    </lineage>
</organism>
<sequence length="621" mass="67491">MSTRAARQLARGAVDDPASVHPTSSADSPDTALHTHVQDLGRICHAQRKSSSVAEWARRNIVVAFVSFLVTSLRTYLWTLVVSPASILFDPLSTLATLVLYPIIAAGLAVLVATLYLFSLLGGRRIVNSLSAKYADGWSIVNWADPTLFGPRSVTAFHDARATLQGDVQTTIEQEVSADEANPDFTSLKTVRTFSLPLARTLLLLSSLIYERDDALVDEAGHIIDTAQKLYHPTSPQYAAELKRAEDLVVESEGLIKGKAAEWGLEFDGVSDLTTVGGPLAGIFFTPAGTAKPFICLVFKGTTPTRFQEFLTDATISKTGASVFFGPGSGMVHAGFYSNLFVKNDNGDGGSDGYGSIVRTLRHVAHRMQLAKDGDDRSRSGSHALASLCFARFLRSEADLGPDLDLRDAYCYGTPRLGDGAFASAFEQSIVTPLDRKNILWRIRNHLDFVTAIPPGLGDRESSRDSLSSSSILNFAWLGAAVRLRPAAFPFRAPYYSLERLGAFHEAVEVRVEDVQADLEHDQTEASERAKAASRRRAQSAALNPLAFAMSLLPTPLYNHLPSSYFAHLDTVWTTAQQQAEERIESAQGARTKGGELGDEAHARLQEIRRKARRAAGRNGA</sequence>
<dbReference type="EMBL" id="KQ474086">
    <property type="protein sequence ID" value="KPV72678.1"/>
    <property type="molecule type" value="Genomic_DNA"/>
</dbReference>
<accession>A0A0P9EH94</accession>
<keyword evidence="2" id="KW-1133">Transmembrane helix</keyword>
<protein>
    <recommendedName>
        <fullName evidence="5">Fungal lipase-like domain-containing protein</fullName>
    </recommendedName>
</protein>
<proteinExistence type="predicted"/>
<dbReference type="Gene3D" id="3.40.50.1820">
    <property type="entry name" value="alpha/beta hydrolase"/>
    <property type="match status" value="1"/>
</dbReference>
<feature type="region of interest" description="Disordered" evidence="1">
    <location>
        <begin position="1"/>
        <end position="31"/>
    </location>
</feature>
<evidence type="ECO:0000256" key="1">
    <source>
        <dbReference type="SAM" id="MobiDB-lite"/>
    </source>
</evidence>
<feature type="transmembrane region" description="Helical" evidence="2">
    <location>
        <begin position="99"/>
        <end position="121"/>
    </location>
</feature>
<dbReference type="RefSeq" id="XP_018268727.1">
    <property type="nucleotide sequence ID" value="XM_018414841.1"/>
</dbReference>
<evidence type="ECO:0000256" key="2">
    <source>
        <dbReference type="SAM" id="Phobius"/>
    </source>
</evidence>
<keyword evidence="2" id="KW-0472">Membrane</keyword>
<evidence type="ECO:0008006" key="5">
    <source>
        <dbReference type="Google" id="ProtNLM"/>
    </source>
</evidence>